<dbReference type="InterPro" id="IPR002686">
    <property type="entry name" value="Transposase_17"/>
</dbReference>
<dbReference type="OrthoDB" id="9794403at2"/>
<dbReference type="Gene3D" id="3.30.70.1290">
    <property type="entry name" value="Transposase IS200-like"/>
    <property type="match status" value="1"/>
</dbReference>
<dbReference type="PANTHER" id="PTHR36966:SF1">
    <property type="entry name" value="REP-ASSOCIATED TYROSINE TRANSPOSASE"/>
    <property type="match status" value="1"/>
</dbReference>
<feature type="domain" description="Transposase IS200-like" evidence="1">
    <location>
        <begin position="15"/>
        <end position="148"/>
    </location>
</feature>
<dbReference type="InterPro" id="IPR036515">
    <property type="entry name" value="Transposase_17_sf"/>
</dbReference>
<comment type="caution">
    <text evidence="2">The sequence shown here is derived from an EMBL/GenBank/DDBJ whole genome shotgun (WGS) entry which is preliminary data.</text>
</comment>
<dbReference type="AlphaFoldDB" id="A0A1J5UGZ0"/>
<dbReference type="SMART" id="SM01321">
    <property type="entry name" value="Y1_Tnp"/>
    <property type="match status" value="1"/>
</dbReference>
<organism evidence="2 3">
    <name type="scientific">Bathymodiolus thermophilus thioautotrophic gill symbiont</name>
    <dbReference type="NCBI Taxonomy" id="2360"/>
    <lineage>
        <taxon>Bacteria</taxon>
        <taxon>Pseudomonadati</taxon>
        <taxon>Pseudomonadota</taxon>
        <taxon>Gammaproteobacteria</taxon>
        <taxon>sulfur-oxidizing symbionts</taxon>
    </lineage>
</organism>
<sequence length="161" mass="19209">MKQRKANRLKNYDYSQNNYYYITTCTYKMHEYFGQVSNEIMTINKVGEIVEECWLGLSSHYQNCILDEYVVMPNHFHGIVIINNEREGGGCKPRHGLSEIMRGFKTFSSKRINEEDALVKFRWQKSFYDRVIRSQKELDNARLYIANNPLKWYLNKNNSIN</sequence>
<evidence type="ECO:0000313" key="2">
    <source>
        <dbReference type="EMBL" id="OIR25181.1"/>
    </source>
</evidence>
<dbReference type="Pfam" id="PF01797">
    <property type="entry name" value="Y1_Tnp"/>
    <property type="match status" value="1"/>
</dbReference>
<dbReference type="EMBL" id="MIQH01000391">
    <property type="protein sequence ID" value="OIR25181.1"/>
    <property type="molecule type" value="Genomic_DNA"/>
</dbReference>
<evidence type="ECO:0000259" key="1">
    <source>
        <dbReference type="SMART" id="SM01321"/>
    </source>
</evidence>
<dbReference type="InterPro" id="IPR052715">
    <property type="entry name" value="RAYT_transposase"/>
</dbReference>
<gene>
    <name evidence="2" type="ORF">BGC33_05665</name>
</gene>
<name>A0A1J5UGZ0_9GAMM</name>
<accession>A0A1J5UGZ0</accession>
<reference evidence="3" key="1">
    <citation type="submission" date="2016-09" db="EMBL/GenBank/DDBJ databases">
        <title>Genome Sequence of Bathymodiolus thermophilus sulfur-oxidizing gill endosymbiont.</title>
        <authorList>
            <person name="Ponnudurai R."/>
            <person name="Kleiner M."/>
            <person name="Sayavedra L."/>
            <person name="Thuermer A."/>
            <person name="Felbeck H."/>
            <person name="Schlueter R."/>
            <person name="Schweder T."/>
            <person name="Markert S."/>
        </authorList>
    </citation>
    <scope>NUCLEOTIDE SEQUENCE [LARGE SCALE GENOMIC DNA]</scope>
    <source>
        <strain evidence="3">BAT/CrabSpa'14</strain>
    </source>
</reference>
<dbReference type="GO" id="GO:0006313">
    <property type="term" value="P:DNA transposition"/>
    <property type="evidence" value="ECO:0007669"/>
    <property type="project" value="InterPro"/>
</dbReference>
<dbReference type="RefSeq" id="WP_071563764.1">
    <property type="nucleotide sequence ID" value="NZ_MIQH01000391.1"/>
</dbReference>
<dbReference type="Proteomes" id="UP000182798">
    <property type="component" value="Unassembled WGS sequence"/>
</dbReference>
<dbReference type="SUPFAM" id="SSF143422">
    <property type="entry name" value="Transposase IS200-like"/>
    <property type="match status" value="1"/>
</dbReference>
<protein>
    <recommendedName>
        <fullName evidence="1">Transposase IS200-like domain-containing protein</fullName>
    </recommendedName>
</protein>
<dbReference type="PANTHER" id="PTHR36966">
    <property type="entry name" value="REP-ASSOCIATED TYROSINE TRANSPOSASE"/>
    <property type="match status" value="1"/>
</dbReference>
<evidence type="ECO:0000313" key="3">
    <source>
        <dbReference type="Proteomes" id="UP000182798"/>
    </source>
</evidence>
<dbReference type="GO" id="GO:0043565">
    <property type="term" value="F:sequence-specific DNA binding"/>
    <property type="evidence" value="ECO:0007669"/>
    <property type="project" value="TreeGrafter"/>
</dbReference>
<proteinExistence type="predicted"/>
<dbReference type="GO" id="GO:0004803">
    <property type="term" value="F:transposase activity"/>
    <property type="evidence" value="ECO:0007669"/>
    <property type="project" value="InterPro"/>
</dbReference>